<dbReference type="PANTHER" id="PTHR43591">
    <property type="entry name" value="METHYLTRANSFERASE"/>
    <property type="match status" value="1"/>
</dbReference>
<name>A0ABZ3C8P8_9ACTN</name>
<evidence type="ECO:0000313" key="3">
    <source>
        <dbReference type="Proteomes" id="UP001434337"/>
    </source>
</evidence>
<dbReference type="GO" id="GO:0032259">
    <property type="term" value="P:methylation"/>
    <property type="evidence" value="ECO:0007669"/>
    <property type="project" value="UniProtKB-KW"/>
</dbReference>
<gene>
    <name evidence="2" type="ORF">PCC79_02845</name>
</gene>
<protein>
    <submittedName>
        <fullName evidence="2">Class I SAM-dependent methyltransferase</fullName>
    </submittedName>
</protein>
<dbReference type="GO" id="GO:0008168">
    <property type="term" value="F:methyltransferase activity"/>
    <property type="evidence" value="ECO:0007669"/>
    <property type="project" value="UniProtKB-KW"/>
</dbReference>
<dbReference type="EMBL" id="CP115965">
    <property type="protein sequence ID" value="WZW99157.1"/>
    <property type="molecule type" value="Genomic_DNA"/>
</dbReference>
<reference evidence="2 3" key="1">
    <citation type="journal article" date="2023" name="Environ Microbiome">
        <title>A coral-associated actinobacterium mitigates coral bleaching under heat stress.</title>
        <authorList>
            <person name="Li J."/>
            <person name="Zou Y."/>
            <person name="Li Q."/>
            <person name="Zhang J."/>
            <person name="Bourne D.G."/>
            <person name="Lyu Y."/>
            <person name="Liu C."/>
            <person name="Zhang S."/>
        </authorList>
    </citation>
    <scope>NUCLEOTIDE SEQUENCE [LARGE SCALE GENOMIC DNA]</scope>
    <source>
        <strain evidence="2 3">SCSIO 13291</strain>
    </source>
</reference>
<dbReference type="Pfam" id="PF08241">
    <property type="entry name" value="Methyltransf_11"/>
    <property type="match status" value="1"/>
</dbReference>
<proteinExistence type="predicted"/>
<sequence>MAKPPIDWAAYLAAFHAHRPGITERVLQRTLSGGHTPYRWLARAVSPRAHRVVDVACGTGAMGRELARPDRTVIGVSLSTDELRLARRKTPGPWLCADARALPLADGSVDAVVSMMGAIVVQPVEEFFAEVGRVLRPGGMFAFMAPTVVPLHPRDLATSLGVVARLRSLPRFPGPTEITGYVPALVGTGLRKVEDARERYHFAVRTAQDAVDVVDALYLPLTTAERRERAVAWLVERTERDEDVRISIAMRRFVALKQGTSPEATPPA</sequence>
<feature type="domain" description="Methyltransferase type 11" evidence="1">
    <location>
        <begin position="53"/>
        <end position="143"/>
    </location>
</feature>
<evidence type="ECO:0000313" key="2">
    <source>
        <dbReference type="EMBL" id="WZW99157.1"/>
    </source>
</evidence>
<organism evidence="2 3">
    <name type="scientific">Propioniciclava soli</name>
    <dbReference type="NCBI Taxonomy" id="2775081"/>
    <lineage>
        <taxon>Bacteria</taxon>
        <taxon>Bacillati</taxon>
        <taxon>Actinomycetota</taxon>
        <taxon>Actinomycetes</taxon>
        <taxon>Propionibacteriales</taxon>
        <taxon>Propionibacteriaceae</taxon>
        <taxon>Propioniciclava</taxon>
    </lineage>
</organism>
<keyword evidence="2" id="KW-0808">Transferase</keyword>
<keyword evidence="3" id="KW-1185">Reference proteome</keyword>
<dbReference type="Proteomes" id="UP001434337">
    <property type="component" value="Chromosome"/>
</dbReference>
<evidence type="ECO:0000259" key="1">
    <source>
        <dbReference type="Pfam" id="PF08241"/>
    </source>
</evidence>
<dbReference type="CDD" id="cd02440">
    <property type="entry name" value="AdoMet_MTases"/>
    <property type="match status" value="1"/>
</dbReference>
<dbReference type="Gene3D" id="3.40.50.150">
    <property type="entry name" value="Vaccinia Virus protein VP39"/>
    <property type="match status" value="1"/>
</dbReference>
<keyword evidence="2" id="KW-0489">Methyltransferase</keyword>
<accession>A0ABZ3C8P8</accession>
<dbReference type="InterPro" id="IPR013216">
    <property type="entry name" value="Methyltransf_11"/>
</dbReference>
<dbReference type="SUPFAM" id="SSF53335">
    <property type="entry name" value="S-adenosyl-L-methionine-dependent methyltransferases"/>
    <property type="match status" value="1"/>
</dbReference>
<dbReference type="RefSeq" id="WP_342372934.1">
    <property type="nucleotide sequence ID" value="NZ_CP115965.1"/>
</dbReference>
<dbReference type="InterPro" id="IPR029063">
    <property type="entry name" value="SAM-dependent_MTases_sf"/>
</dbReference>